<evidence type="ECO:0000256" key="10">
    <source>
        <dbReference type="PROSITE-ProRule" id="PRU10141"/>
    </source>
</evidence>
<dbReference type="CDD" id="cd14066">
    <property type="entry name" value="STKc_IRAK"/>
    <property type="match status" value="1"/>
</dbReference>
<evidence type="ECO:0000256" key="3">
    <source>
        <dbReference type="ARBA" id="ARBA00022475"/>
    </source>
</evidence>
<dbReference type="EMBL" id="AK373857">
    <property type="protein sequence ID" value="BAK05054.1"/>
    <property type="molecule type" value="mRNA"/>
</dbReference>
<evidence type="ECO:0000256" key="11">
    <source>
        <dbReference type="SAM" id="MobiDB-lite"/>
    </source>
</evidence>
<keyword evidence="4" id="KW-0723">Serine/threonine-protein kinase</keyword>
<dbReference type="GO" id="GO:0090404">
    <property type="term" value="C:pollen tube tip"/>
    <property type="evidence" value="ECO:0007669"/>
    <property type="project" value="UniProtKB-ARBA"/>
</dbReference>
<organism evidence="13">
    <name type="scientific">Hordeum vulgare subsp. vulgare</name>
    <name type="common">Domesticated barley</name>
    <dbReference type="NCBI Taxonomy" id="112509"/>
    <lineage>
        <taxon>Eukaryota</taxon>
        <taxon>Viridiplantae</taxon>
        <taxon>Streptophyta</taxon>
        <taxon>Embryophyta</taxon>
        <taxon>Tracheophyta</taxon>
        <taxon>Spermatophyta</taxon>
        <taxon>Magnoliopsida</taxon>
        <taxon>Liliopsida</taxon>
        <taxon>Poales</taxon>
        <taxon>Poaceae</taxon>
        <taxon>BOP clade</taxon>
        <taxon>Pooideae</taxon>
        <taxon>Triticodae</taxon>
        <taxon>Triticeae</taxon>
        <taxon>Hordeinae</taxon>
        <taxon>Hordeum</taxon>
    </lineage>
</organism>
<dbReference type="PROSITE" id="PS00107">
    <property type="entry name" value="PROTEIN_KINASE_ATP"/>
    <property type="match status" value="1"/>
</dbReference>
<accession>F2ECI2</accession>
<dbReference type="PROSITE" id="PS00108">
    <property type="entry name" value="PROTEIN_KINASE_ST"/>
    <property type="match status" value="1"/>
</dbReference>
<feature type="region of interest" description="Disordered" evidence="11">
    <location>
        <begin position="141"/>
        <end position="163"/>
    </location>
</feature>
<dbReference type="SMART" id="SM00220">
    <property type="entry name" value="S_TKc"/>
    <property type="match status" value="1"/>
</dbReference>
<dbReference type="InterPro" id="IPR000719">
    <property type="entry name" value="Prot_kinase_dom"/>
</dbReference>
<dbReference type="AlphaFoldDB" id="F2ECI2"/>
<evidence type="ECO:0000313" key="13">
    <source>
        <dbReference type="EMBL" id="BAK05054.1"/>
    </source>
</evidence>
<keyword evidence="9" id="KW-0472">Membrane</keyword>
<evidence type="ECO:0000256" key="9">
    <source>
        <dbReference type="ARBA" id="ARBA00023136"/>
    </source>
</evidence>
<sequence length="553" mass="61509">MGCCCSWARGLRGNSMGCCCSWARGLRCSSMGCCCSWVRGLRCSSMGCCCSWVRGLRAVRCSSMRILSCACCCSWIRGVCGRTKREAGQETSTSETKKTKRKWGRGFCGMASHEAEEPLTSETKKTKRKWGRGFCGMASHEAEEPLTSETKKKRKNVAASSEPDKKRWFKNKIWRKKKAKNEQLATLVKEISLANSPKARAAAGEILRIGNHNIPSRVFTHSQLSDATNSFSQENLLGEGGFGRVYRGYIPETMEVIAVKQLDKDGLQGNREFLVEVLMLSLLHHPNLVTLLGYCTECDQKILVYEYMPLGSLQDHLLDLTPKSQPLSWHTRMKIAVDAARGLEYLHEVANPPVVYRDLKASNILLDGNFSAKLADFGLAKLGPVGDKTHVTTRVMGTYGYCAPEYAMSGKLTKMSDIYCFGVVLLELITGRRAIDTTKPTREQILVHWAAPLFKDKKKFTKMADPLLDSKYPLKGLYQALAISSMCLQEEAISRPLISDVVTALTFLADPNYDPPDDIEPLPISVPNYDKGISLREAEISLSGFEEKQVEDS</sequence>
<protein>
    <submittedName>
        <fullName evidence="13">Predicted protein</fullName>
    </submittedName>
</protein>
<evidence type="ECO:0000256" key="8">
    <source>
        <dbReference type="ARBA" id="ARBA00022840"/>
    </source>
</evidence>
<evidence type="ECO:0000256" key="6">
    <source>
        <dbReference type="ARBA" id="ARBA00022741"/>
    </source>
</evidence>
<evidence type="ECO:0000256" key="1">
    <source>
        <dbReference type="ARBA" id="ARBA00004193"/>
    </source>
</evidence>
<evidence type="ECO:0000256" key="2">
    <source>
        <dbReference type="ARBA" id="ARBA00008684"/>
    </source>
</evidence>
<feature type="binding site" evidence="10">
    <location>
        <position position="260"/>
    </location>
    <ligand>
        <name>ATP</name>
        <dbReference type="ChEBI" id="CHEBI:30616"/>
    </ligand>
</feature>
<evidence type="ECO:0000313" key="14">
    <source>
        <dbReference type="EMBL" id="BAK08174.1"/>
    </source>
</evidence>
<keyword evidence="3" id="KW-1003">Cell membrane</keyword>
<dbReference type="FunFam" id="3.30.200.20:FF:000266">
    <property type="entry name" value="probable serine/threonine-protein kinase RLCKVII"/>
    <property type="match status" value="1"/>
</dbReference>
<evidence type="ECO:0000256" key="5">
    <source>
        <dbReference type="ARBA" id="ARBA00022679"/>
    </source>
</evidence>
<keyword evidence="6 10" id="KW-0547">Nucleotide-binding</keyword>
<comment type="subcellular location">
    <subcellularLocation>
        <location evidence="1">Cell membrane</location>
        <topology evidence="1">Lipid-anchor</topology>
    </subcellularLocation>
</comment>
<dbReference type="InterPro" id="IPR008271">
    <property type="entry name" value="Ser/Thr_kinase_AS"/>
</dbReference>
<dbReference type="Pfam" id="PF07714">
    <property type="entry name" value="PK_Tyr_Ser-Thr"/>
    <property type="match status" value="1"/>
</dbReference>
<dbReference type="InterPro" id="IPR011009">
    <property type="entry name" value="Kinase-like_dom_sf"/>
</dbReference>
<dbReference type="PANTHER" id="PTHR47985">
    <property type="entry name" value="OS07G0668900 PROTEIN"/>
    <property type="match status" value="1"/>
</dbReference>
<dbReference type="PROSITE" id="PS50011">
    <property type="entry name" value="PROTEIN_KINASE_DOM"/>
    <property type="match status" value="1"/>
</dbReference>
<evidence type="ECO:0000259" key="12">
    <source>
        <dbReference type="PROSITE" id="PS50011"/>
    </source>
</evidence>
<evidence type="ECO:0000256" key="4">
    <source>
        <dbReference type="ARBA" id="ARBA00022527"/>
    </source>
</evidence>
<keyword evidence="7" id="KW-0418">Kinase</keyword>
<reference evidence="13" key="1">
    <citation type="journal article" date="2011" name="Plant Physiol.">
        <title>Comprehensive sequence analysis of 24,783 barley full-length cDNAs derived from 12 clone libraries.</title>
        <authorList>
            <person name="Matsumoto T."/>
            <person name="Tanaka T."/>
            <person name="Sakai H."/>
            <person name="Amano N."/>
            <person name="Kanamori H."/>
            <person name="Kurita K."/>
            <person name="Kikuta A."/>
            <person name="Kamiya K."/>
            <person name="Yamamoto M."/>
            <person name="Ikawa H."/>
            <person name="Fujii N."/>
            <person name="Hori K."/>
            <person name="Itoh T."/>
            <person name="Sato K."/>
        </authorList>
    </citation>
    <scope>NUCLEOTIDE SEQUENCE</scope>
    <source>
        <tissue evidence="14">Flower</tissue>
    </source>
</reference>
<dbReference type="GO" id="GO:0004674">
    <property type="term" value="F:protein serine/threonine kinase activity"/>
    <property type="evidence" value="ECO:0007669"/>
    <property type="project" value="UniProtKB-KW"/>
</dbReference>
<evidence type="ECO:0000256" key="7">
    <source>
        <dbReference type="ARBA" id="ARBA00022777"/>
    </source>
</evidence>
<dbReference type="Gene3D" id="1.10.510.10">
    <property type="entry name" value="Transferase(Phosphotransferase) domain 1"/>
    <property type="match status" value="1"/>
</dbReference>
<dbReference type="GO" id="GO:0005886">
    <property type="term" value="C:plasma membrane"/>
    <property type="evidence" value="ECO:0007669"/>
    <property type="project" value="UniProtKB-SubCell"/>
</dbReference>
<dbReference type="PANTHER" id="PTHR47985:SF18">
    <property type="entry name" value="OS05G0498900 PROTEIN"/>
    <property type="match status" value="1"/>
</dbReference>
<dbReference type="GO" id="GO:0005524">
    <property type="term" value="F:ATP binding"/>
    <property type="evidence" value="ECO:0007669"/>
    <property type="project" value="UniProtKB-UniRule"/>
</dbReference>
<keyword evidence="5" id="KW-0808">Transferase</keyword>
<keyword evidence="8 10" id="KW-0067">ATP-binding</keyword>
<dbReference type="InterPro" id="IPR017441">
    <property type="entry name" value="Protein_kinase_ATP_BS"/>
</dbReference>
<feature type="domain" description="Protein kinase" evidence="12">
    <location>
        <begin position="231"/>
        <end position="508"/>
    </location>
</feature>
<dbReference type="FunFam" id="1.10.510.10:FF:000032">
    <property type="entry name" value="Serine/threonine-protein kinase PBS1"/>
    <property type="match status" value="1"/>
</dbReference>
<proteinExistence type="evidence at transcript level"/>
<dbReference type="EMBL" id="AK376980">
    <property type="protein sequence ID" value="BAK08174.1"/>
    <property type="molecule type" value="mRNA"/>
</dbReference>
<comment type="similarity">
    <text evidence="2">Belongs to the protein kinase superfamily. Ser/Thr protein kinase family.</text>
</comment>
<dbReference type="Gene3D" id="3.30.200.20">
    <property type="entry name" value="Phosphorylase Kinase, domain 1"/>
    <property type="match status" value="1"/>
</dbReference>
<dbReference type="SUPFAM" id="SSF56112">
    <property type="entry name" value="Protein kinase-like (PK-like)"/>
    <property type="match status" value="1"/>
</dbReference>
<dbReference type="GO" id="GO:0010183">
    <property type="term" value="P:pollen tube guidance"/>
    <property type="evidence" value="ECO:0007669"/>
    <property type="project" value="UniProtKB-ARBA"/>
</dbReference>
<name>F2ECI2_HORVV</name>
<dbReference type="InterPro" id="IPR001245">
    <property type="entry name" value="Ser-Thr/Tyr_kinase_cat_dom"/>
</dbReference>